<organism evidence="2 3">
    <name type="scientific">Letharia columbiana</name>
    <dbReference type="NCBI Taxonomy" id="112416"/>
    <lineage>
        <taxon>Eukaryota</taxon>
        <taxon>Fungi</taxon>
        <taxon>Dikarya</taxon>
        <taxon>Ascomycota</taxon>
        <taxon>Pezizomycotina</taxon>
        <taxon>Lecanoromycetes</taxon>
        <taxon>OSLEUM clade</taxon>
        <taxon>Lecanoromycetidae</taxon>
        <taxon>Lecanorales</taxon>
        <taxon>Lecanorineae</taxon>
        <taxon>Parmeliaceae</taxon>
        <taxon>Letharia</taxon>
    </lineage>
</organism>
<dbReference type="PANTHER" id="PTHR33840">
    <property type="match status" value="1"/>
</dbReference>
<dbReference type="AlphaFoldDB" id="A0A8H6L984"/>
<evidence type="ECO:0000256" key="1">
    <source>
        <dbReference type="SAM" id="MobiDB-lite"/>
    </source>
</evidence>
<accession>A0A8H6L984</accession>
<dbReference type="GeneID" id="59282788"/>
<comment type="caution">
    <text evidence="2">The sequence shown here is derived from an EMBL/GenBank/DDBJ whole genome shotgun (WGS) entry which is preliminary data.</text>
</comment>
<protein>
    <submittedName>
        <fullName evidence="2">Uncharacterized protein</fullName>
    </submittedName>
</protein>
<name>A0A8H6L984_9LECA</name>
<gene>
    <name evidence="2" type="ORF">HO173_001112</name>
</gene>
<evidence type="ECO:0000313" key="3">
    <source>
        <dbReference type="Proteomes" id="UP000578531"/>
    </source>
</evidence>
<feature type="compositionally biased region" description="Polar residues" evidence="1">
    <location>
        <begin position="52"/>
        <end position="65"/>
    </location>
</feature>
<keyword evidence="3" id="KW-1185">Reference proteome</keyword>
<reference evidence="2 3" key="1">
    <citation type="journal article" date="2020" name="Genomics">
        <title>Complete, high-quality genomes from long-read metagenomic sequencing of two wolf lichen thalli reveals enigmatic genome architecture.</title>
        <authorList>
            <person name="McKenzie S.K."/>
            <person name="Walston R.F."/>
            <person name="Allen J.L."/>
        </authorList>
    </citation>
    <scope>NUCLEOTIDE SEQUENCE [LARGE SCALE GENOMIC DNA]</scope>
    <source>
        <strain evidence="2">WasteWater2</strain>
    </source>
</reference>
<evidence type="ECO:0000313" key="2">
    <source>
        <dbReference type="EMBL" id="KAF6240444.1"/>
    </source>
</evidence>
<dbReference type="PANTHER" id="PTHR33840:SF2">
    <property type="entry name" value="TLE1 PHOSPHOLIPASE DOMAIN-CONTAINING PROTEIN"/>
    <property type="match status" value="1"/>
</dbReference>
<dbReference type="Proteomes" id="UP000578531">
    <property type="component" value="Unassembled WGS sequence"/>
</dbReference>
<feature type="region of interest" description="Disordered" evidence="1">
    <location>
        <begin position="52"/>
        <end position="84"/>
    </location>
</feature>
<dbReference type="OrthoDB" id="3162439at2759"/>
<proteinExistence type="predicted"/>
<dbReference type="EMBL" id="JACCJC010000003">
    <property type="protein sequence ID" value="KAF6240444.1"/>
    <property type="molecule type" value="Genomic_DNA"/>
</dbReference>
<dbReference type="RefSeq" id="XP_037169703.1">
    <property type="nucleotide sequence ID" value="XM_037303056.1"/>
</dbReference>
<feature type="region of interest" description="Disordered" evidence="1">
    <location>
        <begin position="1"/>
        <end position="38"/>
    </location>
</feature>
<sequence length="216" mass="23705">MSARLSAVEEGYLDPRGSSHGRLPSTRPAISRNAASDGVSITASTSIDSLSAWTTSRSQVQNPKSKNPDGGAAGMEPETSQESEFQQTIFRAATKGVLHDCLEFSNGLRVGSVLSWKMMEWFPFRRMDLRPDGSWKAISIPLPRGEVRDMPENAWIHHSAIRRMEADERYRPGNLIIGGGGRGIKRAPKALGIGAWEILRGKDDPVGMVCEERPEC</sequence>